<evidence type="ECO:0000313" key="2">
    <source>
        <dbReference type="EMBL" id="CAD8760087.1"/>
    </source>
</evidence>
<dbReference type="EMBL" id="HBFL01000186">
    <property type="protein sequence ID" value="CAD8760087.1"/>
    <property type="molecule type" value="Transcribed_RNA"/>
</dbReference>
<accession>A0A7S0UEK6</accession>
<feature type="chain" id="PRO_5031244583" evidence="1">
    <location>
        <begin position="20"/>
        <end position="292"/>
    </location>
</feature>
<evidence type="ECO:0000256" key="1">
    <source>
        <dbReference type="SAM" id="SignalP"/>
    </source>
</evidence>
<keyword evidence="1" id="KW-0732">Signal</keyword>
<name>A0A7S0UEK6_9STRA</name>
<protein>
    <submittedName>
        <fullName evidence="2">Uncharacterized protein</fullName>
    </submittedName>
</protein>
<reference evidence="2" key="1">
    <citation type="submission" date="2021-01" db="EMBL/GenBank/DDBJ databases">
        <authorList>
            <person name="Corre E."/>
            <person name="Pelletier E."/>
            <person name="Niang G."/>
            <person name="Scheremetjew M."/>
            <person name="Finn R."/>
            <person name="Kale V."/>
            <person name="Holt S."/>
            <person name="Cochrane G."/>
            <person name="Meng A."/>
            <person name="Brown T."/>
            <person name="Cohen L."/>
        </authorList>
    </citation>
    <scope>NUCLEOTIDE SEQUENCE</scope>
    <source>
        <strain evidence="2">UNC1205</strain>
    </source>
</reference>
<dbReference type="AlphaFoldDB" id="A0A7S0UEK6"/>
<proteinExistence type="predicted"/>
<gene>
    <name evidence="2" type="ORF">PDEL1432_LOCUS126</name>
</gene>
<sequence>MERINFLICLCFLFSPARNLVVSFCVGKNYGHRQETQRHSVLFAGKGFGKESPNYSPPPKSYGNKEVSPIKDLIDEESSMREFFESNEDWQPLFRSISSGDSVPAASFLEANHDKFEFSETSSPWKKLAAVPTDEADITVLGKFLDAMQTSLIEDIPVDETTKDDDNDLQFIEEGRRMLVCTRYHVIQGAEKGSIETFDRLFSICWSEIVELRQADEIDTGSLIVTPELDYDDLRRFVDMNLQRPLQWLGVDGFEVACLEKGGLGVIRIIYKLSDIPTETPEMPPGGGLLMG</sequence>
<feature type="signal peptide" evidence="1">
    <location>
        <begin position="1"/>
        <end position="19"/>
    </location>
</feature>
<organism evidence="2">
    <name type="scientific">Pseudo-nitzschia delicatissima</name>
    <dbReference type="NCBI Taxonomy" id="44447"/>
    <lineage>
        <taxon>Eukaryota</taxon>
        <taxon>Sar</taxon>
        <taxon>Stramenopiles</taxon>
        <taxon>Ochrophyta</taxon>
        <taxon>Bacillariophyta</taxon>
        <taxon>Bacillariophyceae</taxon>
        <taxon>Bacillariophycidae</taxon>
        <taxon>Bacillariales</taxon>
        <taxon>Bacillariaceae</taxon>
        <taxon>Pseudo-nitzschia</taxon>
    </lineage>
</organism>